<name>A0A2R5GZK4_9STRA</name>
<gene>
    <name evidence="1" type="ORF">FCC1311_101342</name>
</gene>
<dbReference type="InParanoid" id="A0A2R5GZK4"/>
<sequence>MEERQAGTKCCGGCCYIDCIPDCCDRGCCGKCFDVCCCKTGESSNFQWNDPNKCCCGCCSKPQCCNFDNCRYKWCMCKCCSGNCICDPCALCCGEYKGNLAFAEAEYNTQVANKGSPEVAEMER</sequence>
<evidence type="ECO:0000313" key="2">
    <source>
        <dbReference type="Proteomes" id="UP000241890"/>
    </source>
</evidence>
<dbReference type="EMBL" id="BEYU01000173">
    <property type="protein sequence ID" value="GBG33911.1"/>
    <property type="molecule type" value="Genomic_DNA"/>
</dbReference>
<accession>A0A2R5GZK4</accession>
<comment type="caution">
    <text evidence="1">The sequence shown here is derived from an EMBL/GenBank/DDBJ whole genome shotgun (WGS) entry which is preliminary data.</text>
</comment>
<dbReference type="AlphaFoldDB" id="A0A2R5GZK4"/>
<dbReference type="Proteomes" id="UP000241890">
    <property type="component" value="Unassembled WGS sequence"/>
</dbReference>
<organism evidence="1 2">
    <name type="scientific">Hondaea fermentalgiana</name>
    <dbReference type="NCBI Taxonomy" id="2315210"/>
    <lineage>
        <taxon>Eukaryota</taxon>
        <taxon>Sar</taxon>
        <taxon>Stramenopiles</taxon>
        <taxon>Bigyra</taxon>
        <taxon>Labyrinthulomycetes</taxon>
        <taxon>Thraustochytrida</taxon>
        <taxon>Thraustochytriidae</taxon>
        <taxon>Hondaea</taxon>
    </lineage>
</organism>
<reference evidence="1 2" key="1">
    <citation type="submission" date="2017-12" db="EMBL/GenBank/DDBJ databases">
        <title>Sequencing, de novo assembly and annotation of complete genome of a new Thraustochytrid species, strain FCC1311.</title>
        <authorList>
            <person name="Sedici K."/>
            <person name="Godart F."/>
            <person name="Aiese Cigliano R."/>
            <person name="Sanseverino W."/>
            <person name="Barakat M."/>
            <person name="Ortet P."/>
            <person name="Marechal E."/>
            <person name="Cagnac O."/>
            <person name="Amato A."/>
        </authorList>
    </citation>
    <scope>NUCLEOTIDE SEQUENCE [LARGE SCALE GENOMIC DNA]</scope>
</reference>
<evidence type="ECO:0000313" key="1">
    <source>
        <dbReference type="EMBL" id="GBG33911.1"/>
    </source>
</evidence>
<protein>
    <submittedName>
        <fullName evidence="1">Uncharacterized protein</fullName>
    </submittedName>
</protein>
<keyword evidence="2" id="KW-1185">Reference proteome</keyword>
<proteinExistence type="predicted"/>